<keyword evidence="10" id="KW-1185">Reference proteome</keyword>
<dbReference type="Gene3D" id="1.20.1730.10">
    <property type="entry name" value="Sodium/glucose cotransporter"/>
    <property type="match status" value="1"/>
</dbReference>
<dbReference type="InterPro" id="IPR001734">
    <property type="entry name" value="Na/solute_symporter"/>
</dbReference>
<feature type="transmembrane region" description="Helical" evidence="8">
    <location>
        <begin position="239"/>
        <end position="259"/>
    </location>
</feature>
<dbReference type="GO" id="GO:0005886">
    <property type="term" value="C:plasma membrane"/>
    <property type="evidence" value="ECO:0007669"/>
    <property type="project" value="TreeGrafter"/>
</dbReference>
<comment type="subcellular location">
    <subcellularLocation>
        <location evidence="1">Membrane</location>
        <topology evidence="1">Multi-pass membrane protein</topology>
    </subcellularLocation>
</comment>
<name>A0A0F8DBC1_CERFI</name>
<dbReference type="PANTHER" id="PTHR48086:SF10">
    <property type="entry name" value="AGR155CP"/>
    <property type="match status" value="1"/>
</dbReference>
<evidence type="ECO:0000313" key="9">
    <source>
        <dbReference type="EMBL" id="KKF93329.1"/>
    </source>
</evidence>
<dbReference type="GO" id="GO:0015606">
    <property type="term" value="F:spermidine transmembrane transporter activity"/>
    <property type="evidence" value="ECO:0007669"/>
    <property type="project" value="TreeGrafter"/>
</dbReference>
<evidence type="ECO:0000256" key="7">
    <source>
        <dbReference type="RuleBase" id="RU362091"/>
    </source>
</evidence>
<accession>A0A0F8DBC1</accession>
<keyword evidence="6 8" id="KW-0472">Membrane</keyword>
<keyword evidence="3" id="KW-0813">Transport</keyword>
<dbReference type="OrthoDB" id="6132759at2759"/>
<dbReference type="InterPro" id="IPR050277">
    <property type="entry name" value="Sodium:Solute_Symporter"/>
</dbReference>
<evidence type="ECO:0000256" key="4">
    <source>
        <dbReference type="ARBA" id="ARBA00022692"/>
    </source>
</evidence>
<feature type="transmembrane region" description="Helical" evidence="8">
    <location>
        <begin position="120"/>
        <end position="139"/>
    </location>
</feature>
<feature type="transmembrane region" description="Helical" evidence="8">
    <location>
        <begin position="49"/>
        <end position="69"/>
    </location>
</feature>
<sequence>MATVAGVQGLVIYALSCGIPMLVFAYFGSIIRKQCPDGFVLTEWTRQRYGVIASLYLSFMTLFTLFLYMVSELSAIGQVINTLTGLKGISAVIVECVVTTIYTSLGGFRISFFTDTIQGVMILCLVLMATIAIGTTADIDRSLIDSSGLLDASLLGWQLLYILPMCVITNNFFLSSYWLRTFASKSDKDLWLGAGIASVVVTCVLVLVGMTGIIAVWAGLYADDDAVPSAAFFLLLEQLPTWVIGVVLVLSVAMSTAALDSLQSAMVSSASNDFFRNKLNIWYIRAMVVLVMIPIVVVALKTPSVLQIYLISDLLSSAVVPILVLGLFHRFFFLRGFDIVVGGLGGILTVFIFGCIYYGNSHQGADLLLIEQGLTSGDWGVFGAFVAAPFGGIAWGFMAAGLRMGINYMLAKRNGTRFTDLDRPVSKALAVVGEPLSSSNSPNIAKDTGLTKNVGEIDEHSVAPVNTPAGKFF</sequence>
<evidence type="ECO:0000256" key="8">
    <source>
        <dbReference type="SAM" id="Phobius"/>
    </source>
</evidence>
<dbReference type="PROSITE" id="PS50283">
    <property type="entry name" value="NA_SOLUT_SYMP_3"/>
    <property type="match status" value="1"/>
</dbReference>
<dbReference type="Pfam" id="PF00474">
    <property type="entry name" value="SSF"/>
    <property type="match status" value="1"/>
</dbReference>
<feature type="transmembrane region" description="Helical" evidence="8">
    <location>
        <begin position="6"/>
        <end position="28"/>
    </location>
</feature>
<evidence type="ECO:0000256" key="3">
    <source>
        <dbReference type="ARBA" id="ARBA00022448"/>
    </source>
</evidence>
<dbReference type="InterPro" id="IPR038377">
    <property type="entry name" value="Na/Glc_symporter_sf"/>
</dbReference>
<comment type="caution">
    <text evidence="9">The sequence shown here is derived from an EMBL/GenBank/DDBJ whole genome shotgun (WGS) entry which is preliminary data.</text>
</comment>
<evidence type="ECO:0000256" key="1">
    <source>
        <dbReference type="ARBA" id="ARBA00004141"/>
    </source>
</evidence>
<dbReference type="PANTHER" id="PTHR48086">
    <property type="entry name" value="SODIUM/PROLINE SYMPORTER-RELATED"/>
    <property type="match status" value="1"/>
</dbReference>
<reference evidence="9 10" key="1">
    <citation type="submission" date="2015-04" db="EMBL/GenBank/DDBJ databases">
        <title>Genome sequence of Ceratocystis platani, a major pathogen of plane trees.</title>
        <authorList>
            <person name="Belbahri L."/>
        </authorList>
    </citation>
    <scope>NUCLEOTIDE SEQUENCE [LARGE SCALE GENOMIC DNA]</scope>
    <source>
        <strain evidence="9 10">CFO</strain>
    </source>
</reference>
<dbReference type="EMBL" id="LBBL01000253">
    <property type="protein sequence ID" value="KKF93329.1"/>
    <property type="molecule type" value="Genomic_DNA"/>
</dbReference>
<keyword evidence="5 8" id="KW-1133">Transmembrane helix</keyword>
<feature type="transmembrane region" description="Helical" evidence="8">
    <location>
        <begin position="191"/>
        <end position="219"/>
    </location>
</feature>
<feature type="transmembrane region" description="Helical" evidence="8">
    <location>
        <begin position="159"/>
        <end position="179"/>
    </location>
</feature>
<organism evidence="9 10">
    <name type="scientific">Ceratocystis fimbriata f. sp. platani</name>
    <dbReference type="NCBI Taxonomy" id="88771"/>
    <lineage>
        <taxon>Eukaryota</taxon>
        <taxon>Fungi</taxon>
        <taxon>Dikarya</taxon>
        <taxon>Ascomycota</taxon>
        <taxon>Pezizomycotina</taxon>
        <taxon>Sordariomycetes</taxon>
        <taxon>Hypocreomycetidae</taxon>
        <taxon>Microascales</taxon>
        <taxon>Ceratocystidaceae</taxon>
        <taxon>Ceratocystis</taxon>
    </lineage>
</organism>
<feature type="transmembrane region" description="Helical" evidence="8">
    <location>
        <begin position="89"/>
        <end position="108"/>
    </location>
</feature>
<feature type="transmembrane region" description="Helical" evidence="8">
    <location>
        <begin position="379"/>
        <end position="402"/>
    </location>
</feature>
<evidence type="ECO:0000313" key="10">
    <source>
        <dbReference type="Proteomes" id="UP000034841"/>
    </source>
</evidence>
<dbReference type="AlphaFoldDB" id="A0A0F8DBC1"/>
<feature type="transmembrane region" description="Helical" evidence="8">
    <location>
        <begin position="340"/>
        <end position="359"/>
    </location>
</feature>
<feature type="transmembrane region" description="Helical" evidence="8">
    <location>
        <begin position="280"/>
        <end position="300"/>
    </location>
</feature>
<feature type="transmembrane region" description="Helical" evidence="8">
    <location>
        <begin position="306"/>
        <end position="328"/>
    </location>
</feature>
<keyword evidence="4 8" id="KW-0812">Transmembrane</keyword>
<evidence type="ECO:0000256" key="6">
    <source>
        <dbReference type="ARBA" id="ARBA00023136"/>
    </source>
</evidence>
<gene>
    <name evidence="9" type="primary">panF</name>
    <name evidence="9" type="ORF">CFO_g4317</name>
</gene>
<evidence type="ECO:0000256" key="2">
    <source>
        <dbReference type="ARBA" id="ARBA00006434"/>
    </source>
</evidence>
<evidence type="ECO:0000256" key="5">
    <source>
        <dbReference type="ARBA" id="ARBA00022989"/>
    </source>
</evidence>
<proteinExistence type="inferred from homology"/>
<dbReference type="Proteomes" id="UP000034841">
    <property type="component" value="Unassembled WGS sequence"/>
</dbReference>
<comment type="similarity">
    <text evidence="2 7">Belongs to the sodium:solute symporter (SSF) (TC 2.A.21) family.</text>
</comment>
<protein>
    <submittedName>
        <fullName evidence="9">Sodium/pantothenate symporter</fullName>
    </submittedName>
</protein>